<evidence type="ECO:0008006" key="3">
    <source>
        <dbReference type="Google" id="ProtNLM"/>
    </source>
</evidence>
<comment type="caution">
    <text evidence="1">The sequence shown here is derived from an EMBL/GenBank/DDBJ whole genome shotgun (WGS) entry which is preliminary data.</text>
</comment>
<dbReference type="EMBL" id="JACHMO010000001">
    <property type="protein sequence ID" value="MBB5803609.1"/>
    <property type="molecule type" value="Genomic_DNA"/>
</dbReference>
<dbReference type="Proteomes" id="UP000552097">
    <property type="component" value="Unassembled WGS sequence"/>
</dbReference>
<name>A0A7W9M150_9PSEU</name>
<sequence length="181" mass="20372">MRAWTLGAMRPASRLDLFIPKWDMREVHRLRVDAPRDRVMAAVSEVTWGEARVARLLPLLIRNRLPGGEPIIDTFGGLAGALDKQADEFVFGAIDPLTDDAPTVKGLTAVDYRSFAEPGHAKIAFNFRYDRGVLSTETRIAVTDGRSRLKFRVYWALIRFGSGLTRLSMLYAIRRRVLRGG</sequence>
<gene>
    <name evidence="1" type="ORF">F4560_003377</name>
</gene>
<keyword evidence="2" id="KW-1185">Reference proteome</keyword>
<organism evidence="1 2">
    <name type="scientific">Saccharothrix ecbatanensis</name>
    <dbReference type="NCBI Taxonomy" id="1105145"/>
    <lineage>
        <taxon>Bacteria</taxon>
        <taxon>Bacillati</taxon>
        <taxon>Actinomycetota</taxon>
        <taxon>Actinomycetes</taxon>
        <taxon>Pseudonocardiales</taxon>
        <taxon>Pseudonocardiaceae</taxon>
        <taxon>Saccharothrix</taxon>
    </lineage>
</organism>
<dbReference type="RefSeq" id="WP_184921025.1">
    <property type="nucleotide sequence ID" value="NZ_JACHMO010000001.1"/>
</dbReference>
<proteinExistence type="predicted"/>
<evidence type="ECO:0000313" key="2">
    <source>
        <dbReference type="Proteomes" id="UP000552097"/>
    </source>
</evidence>
<evidence type="ECO:0000313" key="1">
    <source>
        <dbReference type="EMBL" id="MBB5803609.1"/>
    </source>
</evidence>
<protein>
    <recommendedName>
        <fullName evidence="3">DUF2867 domain-containing protein</fullName>
    </recommendedName>
</protein>
<dbReference type="AlphaFoldDB" id="A0A7W9M150"/>
<accession>A0A7W9M150</accession>
<reference evidence="1 2" key="1">
    <citation type="submission" date="2020-08" db="EMBL/GenBank/DDBJ databases">
        <title>Sequencing the genomes of 1000 actinobacteria strains.</title>
        <authorList>
            <person name="Klenk H.-P."/>
        </authorList>
    </citation>
    <scope>NUCLEOTIDE SEQUENCE [LARGE SCALE GENOMIC DNA]</scope>
    <source>
        <strain evidence="1 2">DSM 45486</strain>
    </source>
</reference>